<accession>A0A396FUY4</accession>
<evidence type="ECO:0000256" key="4">
    <source>
        <dbReference type="ARBA" id="ARBA00022475"/>
    </source>
</evidence>
<keyword evidence="6" id="KW-0547">Nucleotide-binding</keyword>
<dbReference type="InterPro" id="IPR015856">
    <property type="entry name" value="ABC_transpr_CbiO/EcfA_su"/>
</dbReference>
<dbReference type="PROSITE" id="PS50893">
    <property type="entry name" value="ABC_TRANSPORTER_2"/>
    <property type="match status" value="2"/>
</dbReference>
<comment type="caution">
    <text evidence="12">The sequence shown here is derived from an EMBL/GenBank/DDBJ whole genome shotgun (WGS) entry which is preliminary data.</text>
</comment>
<evidence type="ECO:0000313" key="13">
    <source>
        <dbReference type="Proteomes" id="UP000266698"/>
    </source>
</evidence>
<evidence type="ECO:0000256" key="5">
    <source>
        <dbReference type="ARBA" id="ARBA00022737"/>
    </source>
</evidence>
<evidence type="ECO:0000256" key="10">
    <source>
        <dbReference type="ARBA" id="ARBA00025157"/>
    </source>
</evidence>
<evidence type="ECO:0000256" key="3">
    <source>
        <dbReference type="ARBA" id="ARBA00022448"/>
    </source>
</evidence>
<dbReference type="GO" id="GO:0043190">
    <property type="term" value="C:ATP-binding cassette (ABC) transporter complex"/>
    <property type="evidence" value="ECO:0007669"/>
    <property type="project" value="TreeGrafter"/>
</dbReference>
<reference evidence="12 13" key="1">
    <citation type="submission" date="2018-08" db="EMBL/GenBank/DDBJ databases">
        <title>A genome reference for cultivated species of the human gut microbiota.</title>
        <authorList>
            <person name="Zou Y."/>
            <person name="Xue W."/>
            <person name="Luo G."/>
        </authorList>
    </citation>
    <scope>NUCLEOTIDE SEQUENCE [LARGE SCALE GENOMIC DNA]</scope>
    <source>
        <strain evidence="12 13">AF36-2BH</strain>
    </source>
</reference>
<evidence type="ECO:0000256" key="6">
    <source>
        <dbReference type="ARBA" id="ARBA00022741"/>
    </source>
</evidence>
<dbReference type="AlphaFoldDB" id="A0A396FUY4"/>
<evidence type="ECO:0000313" key="12">
    <source>
        <dbReference type="EMBL" id="RHL81384.1"/>
    </source>
</evidence>
<dbReference type="GO" id="GO:0042626">
    <property type="term" value="F:ATPase-coupled transmembrane transporter activity"/>
    <property type="evidence" value="ECO:0007669"/>
    <property type="project" value="TreeGrafter"/>
</dbReference>
<sequence>MENFKTRRSVIQFEDVSFEYPGAETESIHHIDLDVKEGEFLVLTGGSGCGKTTLTRLINGLAEQFYEGTLKGRVTLLGRSISEYPLHEIGKKVGSIFQDPRSQFFASITEDEIAFGCENYGVPYEKLEGRISNAIKRINGDMLRRKEIYPMSSGEKQKIAVASVNAVDPEIYVFDEPSANLDMYSVEALKNLMRELKEEGHTIIVAEHRLYYLTGLADRFLYMEKGSIKAEWTPEELLSMSEAKRQDIGIRAADLHHIEVDIPSRKEKDMTLEVKGLAFSYHKHPVFHDISFQAYAGDLIAIIGHNGIGKTTLSNILCGMQKEKAGQILYNGKDVPKGRRKNFAYFVMQNTDCQLFGDSVEEELLLNGKGSTQEQRDDLLKMYGLFEWKERHPAILSGGQKQRLTLAVSDWIDTPILILDEPTSGLDYKNMARISEHLKALAQKGKTILIITHDYEFAAMTCNRVLHFIDEGHAETFSLQGSLSRLYSCLMCQ</sequence>
<feature type="domain" description="ABC transporter" evidence="11">
    <location>
        <begin position="11"/>
        <end position="250"/>
    </location>
</feature>
<feature type="domain" description="ABC transporter" evidence="11">
    <location>
        <begin position="272"/>
        <end position="490"/>
    </location>
</feature>
<evidence type="ECO:0000256" key="2">
    <source>
        <dbReference type="ARBA" id="ARBA00005417"/>
    </source>
</evidence>
<dbReference type="Pfam" id="PF00005">
    <property type="entry name" value="ABC_tran"/>
    <property type="match status" value="2"/>
</dbReference>
<keyword evidence="4" id="KW-1003">Cell membrane</keyword>
<comment type="subcellular location">
    <subcellularLocation>
        <location evidence="1">Cell membrane</location>
        <topology evidence="1">Peripheral membrane protein</topology>
    </subcellularLocation>
</comment>
<dbReference type="CDD" id="cd03225">
    <property type="entry name" value="ABC_cobalt_CbiO_domain1"/>
    <property type="match status" value="1"/>
</dbReference>
<dbReference type="Proteomes" id="UP000266698">
    <property type="component" value="Unassembled WGS sequence"/>
</dbReference>
<organism evidence="12 13">
    <name type="scientific">Agathobacter rectalis</name>
    <dbReference type="NCBI Taxonomy" id="39491"/>
    <lineage>
        <taxon>Bacteria</taxon>
        <taxon>Bacillati</taxon>
        <taxon>Bacillota</taxon>
        <taxon>Clostridia</taxon>
        <taxon>Lachnospirales</taxon>
        <taxon>Lachnospiraceae</taxon>
        <taxon>Agathobacter</taxon>
    </lineage>
</organism>
<dbReference type="SMART" id="SM00382">
    <property type="entry name" value="AAA"/>
    <property type="match status" value="2"/>
</dbReference>
<dbReference type="EMBL" id="QRPB01000004">
    <property type="protein sequence ID" value="RHL81384.1"/>
    <property type="molecule type" value="Genomic_DNA"/>
</dbReference>
<name>A0A396FUY4_9FIRM</name>
<evidence type="ECO:0000256" key="1">
    <source>
        <dbReference type="ARBA" id="ARBA00004202"/>
    </source>
</evidence>
<dbReference type="InterPro" id="IPR050095">
    <property type="entry name" value="ECF_ABC_transporter_ATP-bd"/>
</dbReference>
<keyword evidence="3" id="KW-0813">Transport</keyword>
<keyword evidence="5" id="KW-0677">Repeat</keyword>
<dbReference type="Gene3D" id="3.40.50.300">
    <property type="entry name" value="P-loop containing nucleotide triphosphate hydrolases"/>
    <property type="match status" value="2"/>
</dbReference>
<dbReference type="PANTHER" id="PTHR43553:SF23">
    <property type="entry name" value="ABC TRANSPORTER ATP-BINDING COMPONENT"/>
    <property type="match status" value="1"/>
</dbReference>
<proteinExistence type="inferred from homology"/>
<dbReference type="GO" id="GO:0005524">
    <property type="term" value="F:ATP binding"/>
    <property type="evidence" value="ECO:0007669"/>
    <property type="project" value="UniProtKB-KW"/>
</dbReference>
<dbReference type="PANTHER" id="PTHR43553">
    <property type="entry name" value="HEAVY METAL TRANSPORTER"/>
    <property type="match status" value="1"/>
</dbReference>
<comment type="similarity">
    <text evidence="2">Belongs to the ABC transporter superfamily.</text>
</comment>
<dbReference type="InterPro" id="IPR003593">
    <property type="entry name" value="AAA+_ATPase"/>
</dbReference>
<evidence type="ECO:0000256" key="8">
    <source>
        <dbReference type="ARBA" id="ARBA00022967"/>
    </source>
</evidence>
<evidence type="ECO:0000256" key="9">
    <source>
        <dbReference type="ARBA" id="ARBA00023136"/>
    </source>
</evidence>
<dbReference type="SUPFAM" id="SSF52540">
    <property type="entry name" value="P-loop containing nucleoside triphosphate hydrolases"/>
    <property type="match status" value="2"/>
</dbReference>
<dbReference type="RefSeq" id="WP_118375112.1">
    <property type="nucleotide sequence ID" value="NZ_QRPB01000004.1"/>
</dbReference>
<dbReference type="InterPro" id="IPR027417">
    <property type="entry name" value="P-loop_NTPase"/>
</dbReference>
<protein>
    <submittedName>
        <fullName evidence="12">ATP-binding cassette domain-containing protein</fullName>
    </submittedName>
</protein>
<comment type="function">
    <text evidence="10">Probably part of an ABC transporter complex. Responsible for energy coupling to the transport system.</text>
</comment>
<dbReference type="GO" id="GO:0016887">
    <property type="term" value="F:ATP hydrolysis activity"/>
    <property type="evidence" value="ECO:0007669"/>
    <property type="project" value="InterPro"/>
</dbReference>
<keyword evidence="7 12" id="KW-0067">ATP-binding</keyword>
<dbReference type="InterPro" id="IPR003439">
    <property type="entry name" value="ABC_transporter-like_ATP-bd"/>
</dbReference>
<gene>
    <name evidence="12" type="ORF">DW001_04690</name>
</gene>
<dbReference type="CDD" id="cd03226">
    <property type="entry name" value="ABC_cobalt_CbiO_domain2"/>
    <property type="match status" value="1"/>
</dbReference>
<keyword evidence="8" id="KW-1278">Translocase</keyword>
<evidence type="ECO:0000256" key="7">
    <source>
        <dbReference type="ARBA" id="ARBA00022840"/>
    </source>
</evidence>
<keyword evidence="9" id="KW-0472">Membrane</keyword>
<evidence type="ECO:0000259" key="11">
    <source>
        <dbReference type="PROSITE" id="PS50893"/>
    </source>
</evidence>